<dbReference type="WBParaSite" id="NBR_0000678501-mRNA-1">
    <property type="protein sequence ID" value="NBR_0000678501-mRNA-1"/>
    <property type="gene ID" value="NBR_0000678501"/>
</dbReference>
<name>A0A0N4XVG0_NIPBR</name>
<gene>
    <name evidence="8" type="ORF">NBR_LOCUS6786</name>
</gene>
<feature type="transmembrane region" description="Helical" evidence="5">
    <location>
        <begin position="279"/>
        <end position="300"/>
    </location>
</feature>
<dbReference type="InterPro" id="IPR045263">
    <property type="entry name" value="GLUT"/>
</dbReference>
<dbReference type="Gene3D" id="1.20.1250.20">
    <property type="entry name" value="MFS general substrate transporter like domains"/>
    <property type="match status" value="2"/>
</dbReference>
<evidence type="ECO:0000256" key="3">
    <source>
        <dbReference type="ARBA" id="ARBA00022989"/>
    </source>
</evidence>
<feature type="transmembrane region" description="Helical" evidence="5">
    <location>
        <begin position="178"/>
        <end position="199"/>
    </location>
</feature>
<evidence type="ECO:0000256" key="4">
    <source>
        <dbReference type="ARBA" id="ARBA00023136"/>
    </source>
</evidence>
<keyword evidence="9" id="KW-1185">Reference proteome</keyword>
<protein>
    <submittedName>
        <fullName evidence="10">MFS domain-containing protein</fullName>
    </submittedName>
</protein>
<dbReference type="Proteomes" id="UP000271162">
    <property type="component" value="Unassembled WGS sequence"/>
</dbReference>
<dbReference type="GO" id="GO:0015149">
    <property type="term" value="F:hexose transmembrane transporter activity"/>
    <property type="evidence" value="ECO:0007669"/>
    <property type="project" value="TreeGrafter"/>
</dbReference>
<dbReference type="PANTHER" id="PTHR23503">
    <property type="entry name" value="SOLUTE CARRIER FAMILY 2"/>
    <property type="match status" value="1"/>
</dbReference>
<feature type="transmembrane region" description="Helical" evidence="5">
    <location>
        <begin position="375"/>
        <end position="396"/>
    </location>
</feature>
<evidence type="ECO:0000313" key="8">
    <source>
        <dbReference type="EMBL" id="VDL70375.1"/>
    </source>
</evidence>
<dbReference type="InterPro" id="IPR036259">
    <property type="entry name" value="MFS_trans_sf"/>
</dbReference>
<reference evidence="10" key="1">
    <citation type="submission" date="2017-02" db="UniProtKB">
        <authorList>
            <consortium name="WormBaseParasite"/>
        </authorList>
    </citation>
    <scope>IDENTIFICATION</scope>
</reference>
<feature type="chain" id="PRO_5043124856" evidence="6">
    <location>
        <begin position="28"/>
        <end position="428"/>
    </location>
</feature>
<evidence type="ECO:0000256" key="1">
    <source>
        <dbReference type="ARBA" id="ARBA00004141"/>
    </source>
</evidence>
<keyword evidence="6" id="KW-0732">Signal</keyword>
<reference evidence="8 9" key="2">
    <citation type="submission" date="2018-11" db="EMBL/GenBank/DDBJ databases">
        <authorList>
            <consortium name="Pathogen Informatics"/>
        </authorList>
    </citation>
    <scope>NUCLEOTIDE SEQUENCE [LARGE SCALE GENOMIC DNA]</scope>
</reference>
<evidence type="ECO:0000313" key="10">
    <source>
        <dbReference type="WBParaSite" id="NBR_0000678501-mRNA-1"/>
    </source>
</evidence>
<organism evidence="10">
    <name type="scientific">Nippostrongylus brasiliensis</name>
    <name type="common">Rat hookworm</name>
    <dbReference type="NCBI Taxonomy" id="27835"/>
    <lineage>
        <taxon>Eukaryota</taxon>
        <taxon>Metazoa</taxon>
        <taxon>Ecdysozoa</taxon>
        <taxon>Nematoda</taxon>
        <taxon>Chromadorea</taxon>
        <taxon>Rhabditida</taxon>
        <taxon>Rhabditina</taxon>
        <taxon>Rhabditomorpha</taxon>
        <taxon>Strongyloidea</taxon>
        <taxon>Heligmosomidae</taxon>
        <taxon>Nippostrongylus</taxon>
    </lineage>
</organism>
<evidence type="ECO:0000313" key="9">
    <source>
        <dbReference type="Proteomes" id="UP000271162"/>
    </source>
</evidence>
<feature type="transmembrane region" description="Helical" evidence="5">
    <location>
        <begin position="150"/>
        <end position="172"/>
    </location>
</feature>
<evidence type="ECO:0000259" key="7">
    <source>
        <dbReference type="PROSITE" id="PS50850"/>
    </source>
</evidence>
<dbReference type="Pfam" id="PF00083">
    <property type="entry name" value="Sugar_tr"/>
    <property type="match status" value="1"/>
</dbReference>
<dbReference type="PROSITE" id="PS50850">
    <property type="entry name" value="MFS"/>
    <property type="match status" value="1"/>
</dbReference>
<proteinExistence type="predicted"/>
<keyword evidence="3 5" id="KW-1133">Transmembrane helix</keyword>
<feature type="transmembrane region" description="Helical" evidence="5">
    <location>
        <begin position="117"/>
        <end position="138"/>
    </location>
</feature>
<dbReference type="InterPro" id="IPR005828">
    <property type="entry name" value="MFS_sugar_transport-like"/>
</dbReference>
<dbReference type="STRING" id="27835.A0A0N4XVG0"/>
<dbReference type="PANTHER" id="PTHR23503:SF108">
    <property type="entry name" value="MAJOR FACILITATOR SUPERFAMILY (MFS) PROFILE DOMAIN-CONTAINING PROTEIN"/>
    <property type="match status" value="1"/>
</dbReference>
<dbReference type="EMBL" id="UYSL01019830">
    <property type="protein sequence ID" value="VDL70375.1"/>
    <property type="molecule type" value="Genomic_DNA"/>
</dbReference>
<dbReference type="GO" id="GO:0016020">
    <property type="term" value="C:membrane"/>
    <property type="evidence" value="ECO:0007669"/>
    <property type="project" value="UniProtKB-SubCell"/>
</dbReference>
<feature type="domain" description="Major facilitator superfamily (MFS) profile" evidence="7">
    <location>
        <begin position="6"/>
        <end position="428"/>
    </location>
</feature>
<feature type="transmembrane region" description="Helical" evidence="5">
    <location>
        <begin position="88"/>
        <end position="111"/>
    </location>
</feature>
<dbReference type="SUPFAM" id="SSF103473">
    <property type="entry name" value="MFS general substrate transporter"/>
    <property type="match status" value="1"/>
</dbReference>
<keyword evidence="2 5" id="KW-0812">Transmembrane</keyword>
<evidence type="ECO:0000256" key="6">
    <source>
        <dbReference type="SAM" id="SignalP"/>
    </source>
</evidence>
<dbReference type="PRINTS" id="PR00171">
    <property type="entry name" value="SUGRTRNSPORT"/>
</dbReference>
<dbReference type="InterPro" id="IPR003663">
    <property type="entry name" value="Sugar/inositol_transpt"/>
</dbReference>
<feature type="transmembrane region" description="Helical" evidence="5">
    <location>
        <begin position="349"/>
        <end position="369"/>
    </location>
</feature>
<feature type="transmembrane region" description="Helical" evidence="5">
    <location>
        <begin position="57"/>
        <end position="81"/>
    </location>
</feature>
<feature type="signal peptide" evidence="6">
    <location>
        <begin position="1"/>
        <end position="27"/>
    </location>
</feature>
<dbReference type="AlphaFoldDB" id="A0A0N4XVG0"/>
<comment type="subcellular location">
    <subcellularLocation>
        <location evidence="1">Membrane</location>
        <topology evidence="1">Multi-pass membrane protein</topology>
    </subcellularLocation>
</comment>
<dbReference type="OMA" id="AMGPIAW"/>
<sequence>MERRHVISLIALSVILAMSSIFQMGYANAYPNTAVNSFRIFLNESDYGPFTEDTFTWVWSAVLNVYFIGFIVGSVAAVPLADYSGRKWCLLFGNTTNFVAAVLSTLSTAFLLPGLFVISRVVFAVAAGISMNSLVLLLQESAPVQLRGLMSFNAEMAFVATNMLGALAGMRTVLGTNLVWLTGLACIPALLSVFMAIYFPDSPRYLLNRKKNRRLAEKSVQFYHGSDEQETSKVLTSYEKEADGNNGSLRELVSTKHVRFGLFLVVGMIMIERYPRRRLLLSCGFANMGALTLFVVSAQLQFLFASSKYGCIVAVVLHGISYSIALGPISWFITAELVPLQFRALSQSLALSFNQTAALILCFITLPLYDKIGSYVLLPLFVVPGLLAMTYLALYLPETRSKHISEVIAELKGSKKNVVELTDQPAQL</sequence>
<evidence type="ECO:0000256" key="2">
    <source>
        <dbReference type="ARBA" id="ARBA00022692"/>
    </source>
</evidence>
<evidence type="ECO:0000256" key="5">
    <source>
        <dbReference type="SAM" id="Phobius"/>
    </source>
</evidence>
<accession>A0A0N4XVG0</accession>
<keyword evidence="4 5" id="KW-0472">Membrane</keyword>
<dbReference type="InterPro" id="IPR020846">
    <property type="entry name" value="MFS_dom"/>
</dbReference>
<feature type="transmembrane region" description="Helical" evidence="5">
    <location>
        <begin position="312"/>
        <end position="337"/>
    </location>
</feature>